<feature type="signal peptide" evidence="3">
    <location>
        <begin position="1"/>
        <end position="24"/>
    </location>
</feature>
<feature type="compositionally biased region" description="Polar residues" evidence="2">
    <location>
        <begin position="48"/>
        <end position="59"/>
    </location>
</feature>
<dbReference type="Proteomes" id="UP001476950">
    <property type="component" value="Unassembled WGS sequence"/>
</dbReference>
<evidence type="ECO:0000313" key="5">
    <source>
        <dbReference type="Proteomes" id="UP001476950"/>
    </source>
</evidence>
<organism evidence="4 5">
    <name type="scientific">Stenomitos frigidus AS-A4</name>
    <dbReference type="NCBI Taxonomy" id="2933935"/>
    <lineage>
        <taxon>Bacteria</taxon>
        <taxon>Bacillati</taxon>
        <taxon>Cyanobacteriota</taxon>
        <taxon>Cyanophyceae</taxon>
        <taxon>Leptolyngbyales</taxon>
        <taxon>Leptolyngbyaceae</taxon>
        <taxon>Stenomitos</taxon>
    </lineage>
</organism>
<gene>
    <name evidence="4" type="ORF">NDI38_20005</name>
</gene>
<dbReference type="RefSeq" id="WP_190446878.1">
    <property type="nucleotide sequence ID" value="NZ_JAMPLM010000021.1"/>
</dbReference>
<comment type="caution">
    <text evidence="4">The sequence shown here is derived from an EMBL/GenBank/DDBJ whole genome shotgun (WGS) entry which is preliminary data.</text>
</comment>
<feature type="chain" id="PRO_5046631778" evidence="3">
    <location>
        <begin position="25"/>
        <end position="113"/>
    </location>
</feature>
<protein>
    <submittedName>
        <fullName evidence="4">Uncharacterized protein</fullName>
    </submittedName>
</protein>
<keyword evidence="3" id="KW-0732">Signal</keyword>
<sequence length="113" mass="12493">MLRRVGLMVAIALLTLLLWQGRTAAQSAANLQADIFQLRSQLSQLRAQVNQLSRQNPSSVRGAPPSRTPRSPTDPTDPQIIDRLATLAIEAKDRLSALENRVSKLEQATRRTP</sequence>
<keyword evidence="1" id="KW-0175">Coiled coil</keyword>
<feature type="coiled-coil region" evidence="1">
    <location>
        <begin position="81"/>
        <end position="108"/>
    </location>
</feature>
<evidence type="ECO:0000256" key="2">
    <source>
        <dbReference type="SAM" id="MobiDB-lite"/>
    </source>
</evidence>
<keyword evidence="5" id="KW-1185">Reference proteome</keyword>
<evidence type="ECO:0000256" key="1">
    <source>
        <dbReference type="SAM" id="Coils"/>
    </source>
</evidence>
<reference evidence="4 5" key="1">
    <citation type="submission" date="2022-04" db="EMBL/GenBank/DDBJ databases">
        <title>Positive selection, recombination, and allopatry shape intraspecific diversity of widespread and dominant cyanobacteria.</title>
        <authorList>
            <person name="Wei J."/>
            <person name="Shu W."/>
            <person name="Hu C."/>
        </authorList>
    </citation>
    <scope>NUCLEOTIDE SEQUENCE [LARGE SCALE GENOMIC DNA]</scope>
    <source>
        <strain evidence="4 5">AS-A4</strain>
    </source>
</reference>
<evidence type="ECO:0000313" key="4">
    <source>
        <dbReference type="EMBL" id="MEP1060719.1"/>
    </source>
</evidence>
<evidence type="ECO:0000256" key="3">
    <source>
        <dbReference type="SAM" id="SignalP"/>
    </source>
</evidence>
<accession>A0ABV0KR30</accession>
<feature type="compositionally biased region" description="Low complexity" evidence="2">
    <location>
        <begin position="64"/>
        <end position="78"/>
    </location>
</feature>
<dbReference type="EMBL" id="JAMPLM010000021">
    <property type="protein sequence ID" value="MEP1060719.1"/>
    <property type="molecule type" value="Genomic_DNA"/>
</dbReference>
<name>A0ABV0KR30_9CYAN</name>
<proteinExistence type="predicted"/>
<feature type="region of interest" description="Disordered" evidence="2">
    <location>
        <begin position="48"/>
        <end position="79"/>
    </location>
</feature>